<dbReference type="InterPro" id="IPR006155">
    <property type="entry name" value="Josephin"/>
</dbReference>
<accession>A0ABP1G0A1</accession>
<dbReference type="EMBL" id="CAXHTA020000012">
    <property type="protein sequence ID" value="CAL5225550.1"/>
    <property type="molecule type" value="Genomic_DNA"/>
</dbReference>
<keyword evidence="10" id="KW-0539">Nucleus</keyword>
<name>A0ABP1G0A1_9CHLO</name>
<protein>
    <recommendedName>
        <fullName evidence="3">ubiquitinyl hydrolase 1</fullName>
        <ecNumber evidence="3">3.4.19.12</ecNumber>
    </recommendedName>
</protein>
<sequence>MADDALLYHEKQEGSLCGVHCVNTLLQGPFFGPVEMSQIAQELDAAEKAFMAEGGVDSEDFRSFMAEDSGNVSSDGFFSIQVLQKALDVFGLSCQNLDSPECMESAQHPENEVAFICNLREHWFSLRKIHGQWWNFNSLFPAPQQLSQFYLSAFLATLREQGYSIFVVHGGLPTYPDSSVTGDQGRWFSEAQALAAGKEASDAQAQGKAQAAKGGYAWAAAGKGHSLYSRDPDGIQAQSSPGWSADADADEDLARAIAASLEAPGTVQSSSEATEEPNASKAQGVYQAVPEDPGPEPDPGPGVLDIAVRLPNGERIMRRFTATQQVLDVLNYARWKCPAIGKDLRVAAQMPRKLLPLHESLRSAGVTNRETLTVEQKD</sequence>
<feature type="active site" evidence="11">
    <location>
        <position position="137"/>
    </location>
</feature>
<evidence type="ECO:0000259" key="14">
    <source>
        <dbReference type="PROSITE" id="PS50957"/>
    </source>
</evidence>
<evidence type="ECO:0000256" key="4">
    <source>
        <dbReference type="ARBA" id="ARBA00022670"/>
    </source>
</evidence>
<dbReference type="PANTHER" id="PTHR14159:SF0">
    <property type="entry name" value="ATAXIN-3-RELATED"/>
    <property type="match status" value="1"/>
</dbReference>
<comment type="caution">
    <text evidence="15">The sequence shown here is derived from an EMBL/GenBank/DDBJ whole genome shotgun (WGS) entry which is preliminary data.</text>
</comment>
<evidence type="ECO:0000313" key="15">
    <source>
        <dbReference type="EMBL" id="CAL5225550.1"/>
    </source>
</evidence>
<comment type="subcellular location">
    <subcellularLocation>
        <location evidence="2">Nucleus</location>
    </subcellularLocation>
</comment>
<feature type="active site" evidence="11">
    <location>
        <position position="122"/>
    </location>
</feature>
<keyword evidence="7" id="KW-0788">Thiol protease</keyword>
<evidence type="ECO:0000256" key="12">
    <source>
        <dbReference type="SAM" id="MobiDB-lite"/>
    </source>
</evidence>
<feature type="domain" description="UBX" evidence="13">
    <location>
        <begin position="299"/>
        <end position="374"/>
    </location>
</feature>
<dbReference type="PRINTS" id="PR01233">
    <property type="entry name" value="JOSEPHIN"/>
</dbReference>
<keyword evidence="6 11" id="KW-0378">Hydrolase</keyword>
<evidence type="ECO:0000256" key="2">
    <source>
        <dbReference type="ARBA" id="ARBA00004123"/>
    </source>
</evidence>
<evidence type="ECO:0000259" key="13">
    <source>
        <dbReference type="PROSITE" id="PS50033"/>
    </source>
</evidence>
<evidence type="ECO:0000256" key="9">
    <source>
        <dbReference type="ARBA" id="ARBA00023163"/>
    </source>
</evidence>
<dbReference type="Gene3D" id="3.90.70.40">
    <property type="match status" value="1"/>
</dbReference>
<gene>
    <name evidence="15" type="primary">g8383</name>
    <name evidence="15" type="ORF">VP750_LOCUS7209</name>
</gene>
<dbReference type="EC" id="3.4.19.12" evidence="3"/>
<dbReference type="Pfam" id="PF02099">
    <property type="entry name" value="Josephin"/>
    <property type="match status" value="1"/>
</dbReference>
<comment type="catalytic activity">
    <reaction evidence="1">
        <text>Thiol-dependent hydrolysis of ester, thioester, amide, peptide and isopeptide bonds formed by the C-terminal Gly of ubiquitin (a 76-residue protein attached to proteins as an intracellular targeting signal).</text>
        <dbReference type="EC" id="3.4.19.12"/>
    </reaction>
</comment>
<feature type="active site" evidence="11">
    <location>
        <position position="17"/>
    </location>
</feature>
<evidence type="ECO:0000256" key="7">
    <source>
        <dbReference type="ARBA" id="ARBA00022807"/>
    </source>
</evidence>
<dbReference type="Gene3D" id="3.10.20.90">
    <property type="entry name" value="Phosphatidylinositol 3-kinase Catalytic Subunit, Chain A, domain 1"/>
    <property type="match status" value="1"/>
</dbReference>
<keyword evidence="16" id="KW-1185">Reference proteome</keyword>
<keyword evidence="5" id="KW-0833">Ubl conjugation pathway</keyword>
<dbReference type="CDD" id="cd01767">
    <property type="entry name" value="UBX"/>
    <property type="match status" value="1"/>
</dbReference>
<feature type="region of interest" description="Disordered" evidence="12">
    <location>
        <begin position="262"/>
        <end position="300"/>
    </location>
</feature>
<organism evidence="15 16">
    <name type="scientific">Coccomyxa viridis</name>
    <dbReference type="NCBI Taxonomy" id="1274662"/>
    <lineage>
        <taxon>Eukaryota</taxon>
        <taxon>Viridiplantae</taxon>
        <taxon>Chlorophyta</taxon>
        <taxon>core chlorophytes</taxon>
        <taxon>Trebouxiophyceae</taxon>
        <taxon>Trebouxiophyceae incertae sedis</taxon>
        <taxon>Coccomyxaceae</taxon>
        <taxon>Coccomyxa</taxon>
    </lineage>
</organism>
<evidence type="ECO:0000256" key="11">
    <source>
        <dbReference type="PROSITE-ProRule" id="PRU00331"/>
    </source>
</evidence>
<dbReference type="PANTHER" id="PTHR14159">
    <property type="entry name" value="ATAXIN-3-RELATED"/>
    <property type="match status" value="1"/>
</dbReference>
<keyword evidence="8" id="KW-0805">Transcription regulation</keyword>
<dbReference type="PROSITE" id="PS50957">
    <property type="entry name" value="JOSEPHIN"/>
    <property type="match status" value="1"/>
</dbReference>
<evidence type="ECO:0000313" key="16">
    <source>
        <dbReference type="Proteomes" id="UP001497392"/>
    </source>
</evidence>
<dbReference type="SUPFAM" id="SSF54236">
    <property type="entry name" value="Ubiquitin-like"/>
    <property type="match status" value="1"/>
</dbReference>
<dbReference type="Proteomes" id="UP001497392">
    <property type="component" value="Unassembled WGS sequence"/>
</dbReference>
<dbReference type="Gene3D" id="1.10.287.10">
    <property type="entry name" value="S15/NS1, RNA-binding"/>
    <property type="match status" value="1"/>
</dbReference>
<evidence type="ECO:0000256" key="6">
    <source>
        <dbReference type="ARBA" id="ARBA00022801"/>
    </source>
</evidence>
<keyword evidence="4" id="KW-0645">Protease</keyword>
<evidence type="ECO:0000256" key="10">
    <source>
        <dbReference type="ARBA" id="ARBA00023242"/>
    </source>
</evidence>
<dbReference type="SMART" id="SM01246">
    <property type="entry name" value="Josephin"/>
    <property type="match status" value="1"/>
</dbReference>
<proteinExistence type="predicted"/>
<dbReference type="Pfam" id="PF00789">
    <property type="entry name" value="UBX"/>
    <property type="match status" value="1"/>
</dbReference>
<reference evidence="15 16" key="1">
    <citation type="submission" date="2024-06" db="EMBL/GenBank/DDBJ databases">
        <authorList>
            <person name="Kraege A."/>
            <person name="Thomma B."/>
        </authorList>
    </citation>
    <scope>NUCLEOTIDE SEQUENCE [LARGE SCALE GENOMIC DNA]</scope>
</reference>
<dbReference type="InterPro" id="IPR029071">
    <property type="entry name" value="Ubiquitin-like_domsf"/>
</dbReference>
<dbReference type="InterPro" id="IPR001012">
    <property type="entry name" value="UBX_dom"/>
</dbReference>
<evidence type="ECO:0000256" key="8">
    <source>
        <dbReference type="ARBA" id="ARBA00023015"/>
    </source>
</evidence>
<keyword evidence="9" id="KW-0804">Transcription</keyword>
<dbReference type="PROSITE" id="PS50033">
    <property type="entry name" value="UBX"/>
    <property type="match status" value="1"/>
</dbReference>
<evidence type="ECO:0000256" key="5">
    <source>
        <dbReference type="ARBA" id="ARBA00022786"/>
    </source>
</evidence>
<evidence type="ECO:0000256" key="1">
    <source>
        <dbReference type="ARBA" id="ARBA00000707"/>
    </source>
</evidence>
<feature type="domain" description="Josephin" evidence="14">
    <location>
        <begin position="4"/>
        <end position="183"/>
    </location>
</feature>
<evidence type="ECO:0000256" key="3">
    <source>
        <dbReference type="ARBA" id="ARBA00012759"/>
    </source>
</evidence>
<dbReference type="InterPro" id="IPR033865">
    <property type="entry name" value="Ataxin-3"/>
</dbReference>